<reference evidence="1" key="1">
    <citation type="journal article" date="2021" name="PeerJ">
        <title>Extensive microbial diversity within the chicken gut microbiome revealed by metagenomics and culture.</title>
        <authorList>
            <person name="Gilroy R."/>
            <person name="Ravi A."/>
            <person name="Getino M."/>
            <person name="Pursley I."/>
            <person name="Horton D.L."/>
            <person name="Alikhan N.F."/>
            <person name="Baker D."/>
            <person name="Gharbi K."/>
            <person name="Hall N."/>
            <person name="Watson M."/>
            <person name="Adriaenssens E.M."/>
            <person name="Foster-Nyarko E."/>
            <person name="Jarju S."/>
            <person name="Secka A."/>
            <person name="Antonio M."/>
            <person name="Oren A."/>
            <person name="Chaudhuri R.R."/>
            <person name="La Ragione R."/>
            <person name="Hildebrand F."/>
            <person name="Pallen M.J."/>
        </authorList>
    </citation>
    <scope>NUCLEOTIDE SEQUENCE</scope>
    <source>
        <strain evidence="1">ChiBcec16_6824</strain>
    </source>
</reference>
<organism evidence="1 2">
    <name type="scientific">Candidatus Flavonifractor merdigallinarum</name>
    <dbReference type="NCBI Taxonomy" id="2838589"/>
    <lineage>
        <taxon>Bacteria</taxon>
        <taxon>Bacillati</taxon>
        <taxon>Bacillota</taxon>
        <taxon>Clostridia</taxon>
        <taxon>Eubacteriales</taxon>
        <taxon>Oscillospiraceae</taxon>
        <taxon>Flavonifractor</taxon>
    </lineage>
</organism>
<evidence type="ECO:0000313" key="2">
    <source>
        <dbReference type="Proteomes" id="UP000823868"/>
    </source>
</evidence>
<dbReference type="EMBL" id="DXDX01000111">
    <property type="protein sequence ID" value="HIY21417.1"/>
    <property type="molecule type" value="Genomic_DNA"/>
</dbReference>
<dbReference type="Proteomes" id="UP000823868">
    <property type="component" value="Unassembled WGS sequence"/>
</dbReference>
<comment type="caution">
    <text evidence="1">The sequence shown here is derived from an EMBL/GenBank/DDBJ whole genome shotgun (WGS) entry which is preliminary data.</text>
</comment>
<evidence type="ECO:0000313" key="1">
    <source>
        <dbReference type="EMBL" id="HIY21417.1"/>
    </source>
</evidence>
<protein>
    <submittedName>
        <fullName evidence="1">DUF4363 family protein</fullName>
    </submittedName>
</protein>
<dbReference type="InterPro" id="IPR025373">
    <property type="entry name" value="DUF4363"/>
</dbReference>
<sequence length="126" mass="14108">MKRLWGAVAGILLLLGLALWNAAVLKDFTQSLTDSLQEVEACVEAGDWAGAEALTEEARDAWHSRDLWLHITLRHTDTDEVQIGFDEVLRLIRCQARDEYASSAAQLVQRLELMAAGEQLTLENLF</sequence>
<name>A0A9D1Y9C6_9FIRM</name>
<gene>
    <name evidence="1" type="ORF">H9841_05910</name>
</gene>
<dbReference type="Pfam" id="PF14276">
    <property type="entry name" value="DUF4363"/>
    <property type="match status" value="1"/>
</dbReference>
<proteinExistence type="predicted"/>
<dbReference type="AlphaFoldDB" id="A0A9D1Y9C6"/>
<reference evidence="1" key="2">
    <citation type="submission" date="2021-04" db="EMBL/GenBank/DDBJ databases">
        <authorList>
            <person name="Gilroy R."/>
        </authorList>
    </citation>
    <scope>NUCLEOTIDE SEQUENCE</scope>
    <source>
        <strain evidence="1">ChiBcec16_6824</strain>
    </source>
</reference>
<accession>A0A9D1Y9C6</accession>